<dbReference type="Gene3D" id="6.10.340.10">
    <property type="match status" value="1"/>
</dbReference>
<evidence type="ECO:0000256" key="8">
    <source>
        <dbReference type="ARBA" id="ARBA00022989"/>
    </source>
</evidence>
<dbReference type="PRINTS" id="PR00344">
    <property type="entry name" value="BCTRLSENSOR"/>
</dbReference>
<dbReference type="InterPro" id="IPR003660">
    <property type="entry name" value="HAMP_dom"/>
</dbReference>
<dbReference type="InterPro" id="IPR003661">
    <property type="entry name" value="HisK_dim/P_dom"/>
</dbReference>
<feature type="transmembrane region" description="Helical" evidence="11">
    <location>
        <begin position="178"/>
        <end position="195"/>
    </location>
</feature>
<dbReference type="HOGENOM" id="CLU_000445_89_6_10"/>
<keyword evidence="5" id="KW-0808">Transferase</keyword>
<evidence type="ECO:0000259" key="12">
    <source>
        <dbReference type="PROSITE" id="PS50109"/>
    </source>
</evidence>
<feature type="domain" description="Histidine kinase" evidence="12">
    <location>
        <begin position="283"/>
        <end position="499"/>
    </location>
</feature>
<dbReference type="Pfam" id="PF00672">
    <property type="entry name" value="HAMP"/>
    <property type="match status" value="1"/>
</dbReference>
<evidence type="ECO:0000313" key="14">
    <source>
        <dbReference type="EMBL" id="ABB27712.1"/>
    </source>
</evidence>
<dbReference type="PROSITE" id="PS50109">
    <property type="entry name" value="HIS_KIN"/>
    <property type="match status" value="1"/>
</dbReference>
<dbReference type="AlphaFoldDB" id="Q3ATG3"/>
<accession>Q3ATG3</accession>
<dbReference type="KEGG" id="cch:Cag_0439"/>
<keyword evidence="6 11" id="KW-0812">Transmembrane</keyword>
<dbReference type="SMART" id="SM00387">
    <property type="entry name" value="HATPase_c"/>
    <property type="match status" value="1"/>
</dbReference>
<name>Q3ATG3_CHLCH</name>
<dbReference type="SMART" id="SM00388">
    <property type="entry name" value="HisKA"/>
    <property type="match status" value="1"/>
</dbReference>
<dbReference type="OrthoDB" id="594725at2"/>
<dbReference type="Pfam" id="PF00512">
    <property type="entry name" value="HisKA"/>
    <property type="match status" value="1"/>
</dbReference>
<dbReference type="PANTHER" id="PTHR45436:SF5">
    <property type="entry name" value="SENSOR HISTIDINE KINASE TRCS"/>
    <property type="match status" value="1"/>
</dbReference>
<dbReference type="GO" id="GO:0005886">
    <property type="term" value="C:plasma membrane"/>
    <property type="evidence" value="ECO:0007669"/>
    <property type="project" value="TreeGrafter"/>
</dbReference>
<evidence type="ECO:0000256" key="9">
    <source>
        <dbReference type="ARBA" id="ARBA00023012"/>
    </source>
</evidence>
<dbReference type="FunFam" id="1.10.287.130:FF:000001">
    <property type="entry name" value="Two-component sensor histidine kinase"/>
    <property type="match status" value="1"/>
</dbReference>
<dbReference type="Gene3D" id="1.10.287.130">
    <property type="match status" value="1"/>
</dbReference>
<reference evidence="14" key="1">
    <citation type="submission" date="2005-08" db="EMBL/GenBank/DDBJ databases">
        <title>Complete sequence of Chlorobium chlorochromatii CaD3.</title>
        <authorList>
            <person name="Copeland A."/>
            <person name="Lucas S."/>
            <person name="Lapidus A."/>
            <person name="Barry K."/>
            <person name="Detter J.C."/>
            <person name="Glavina T."/>
            <person name="Hammon N."/>
            <person name="Israni S."/>
            <person name="Pitluck S."/>
            <person name="Bryant D."/>
            <person name="Schmutz J."/>
            <person name="Larimer F."/>
            <person name="Land M."/>
            <person name="Kyrpides N."/>
            <person name="Ivanova N."/>
            <person name="Richardson P."/>
        </authorList>
    </citation>
    <scope>NUCLEOTIDE SEQUENCE [LARGE SCALE GENOMIC DNA]</scope>
    <source>
        <strain evidence="14">CaD3</strain>
    </source>
</reference>
<evidence type="ECO:0000256" key="1">
    <source>
        <dbReference type="ARBA" id="ARBA00000085"/>
    </source>
</evidence>
<dbReference type="InterPro" id="IPR050428">
    <property type="entry name" value="TCS_sensor_his_kinase"/>
</dbReference>
<evidence type="ECO:0000256" key="4">
    <source>
        <dbReference type="ARBA" id="ARBA00022553"/>
    </source>
</evidence>
<dbReference type="PROSITE" id="PS50885">
    <property type="entry name" value="HAMP"/>
    <property type="match status" value="1"/>
</dbReference>
<evidence type="ECO:0000256" key="5">
    <source>
        <dbReference type="ARBA" id="ARBA00022679"/>
    </source>
</evidence>
<keyword evidence="7 14" id="KW-0418">Kinase</keyword>
<dbReference type="SMART" id="SM00304">
    <property type="entry name" value="HAMP"/>
    <property type="match status" value="1"/>
</dbReference>
<dbReference type="InterPro" id="IPR003594">
    <property type="entry name" value="HATPase_dom"/>
</dbReference>
<dbReference type="CDD" id="cd00082">
    <property type="entry name" value="HisKA"/>
    <property type="match status" value="1"/>
</dbReference>
<dbReference type="SUPFAM" id="SSF55874">
    <property type="entry name" value="ATPase domain of HSP90 chaperone/DNA topoisomerase II/histidine kinase"/>
    <property type="match status" value="1"/>
</dbReference>
<dbReference type="STRING" id="340177.Cag_0439"/>
<keyword evidence="4" id="KW-0597">Phosphoprotein</keyword>
<dbReference type="PANTHER" id="PTHR45436">
    <property type="entry name" value="SENSOR HISTIDINE KINASE YKOH"/>
    <property type="match status" value="1"/>
</dbReference>
<evidence type="ECO:0000256" key="6">
    <source>
        <dbReference type="ARBA" id="ARBA00022692"/>
    </source>
</evidence>
<dbReference type="FunFam" id="3.30.565.10:FF:000006">
    <property type="entry name" value="Sensor histidine kinase WalK"/>
    <property type="match status" value="1"/>
</dbReference>
<dbReference type="SUPFAM" id="SSF47384">
    <property type="entry name" value="Homodimeric domain of signal transducing histidine kinase"/>
    <property type="match status" value="1"/>
</dbReference>
<evidence type="ECO:0000256" key="10">
    <source>
        <dbReference type="ARBA" id="ARBA00023136"/>
    </source>
</evidence>
<proteinExistence type="predicted"/>
<protein>
    <recommendedName>
        <fullName evidence="3">histidine kinase</fullName>
        <ecNumber evidence="3">2.7.13.3</ecNumber>
    </recommendedName>
</protein>
<dbReference type="InterPro" id="IPR036097">
    <property type="entry name" value="HisK_dim/P_sf"/>
</dbReference>
<dbReference type="Gene3D" id="3.30.565.10">
    <property type="entry name" value="Histidine kinase-like ATPase, C-terminal domain"/>
    <property type="match status" value="1"/>
</dbReference>
<dbReference type="EC" id="2.7.13.3" evidence="3"/>
<dbReference type="InterPro" id="IPR004358">
    <property type="entry name" value="Sig_transdc_His_kin-like_C"/>
</dbReference>
<dbReference type="eggNOG" id="COG5002">
    <property type="taxonomic scope" value="Bacteria"/>
</dbReference>
<dbReference type="EMBL" id="CP000108">
    <property type="protein sequence ID" value="ABB27712.1"/>
    <property type="molecule type" value="Genomic_DNA"/>
</dbReference>
<evidence type="ECO:0000256" key="11">
    <source>
        <dbReference type="SAM" id="Phobius"/>
    </source>
</evidence>
<dbReference type="CDD" id="cd00075">
    <property type="entry name" value="HATPase"/>
    <property type="match status" value="1"/>
</dbReference>
<organism evidence="14">
    <name type="scientific">Chlorobium chlorochromatii (strain CaD3)</name>
    <dbReference type="NCBI Taxonomy" id="340177"/>
    <lineage>
        <taxon>Bacteria</taxon>
        <taxon>Pseudomonadati</taxon>
        <taxon>Chlorobiota</taxon>
        <taxon>Chlorobiia</taxon>
        <taxon>Chlorobiales</taxon>
        <taxon>Chlorobiaceae</taxon>
        <taxon>Chlorobium/Pelodictyon group</taxon>
        <taxon>Chlorobium</taxon>
    </lineage>
</organism>
<dbReference type="GO" id="GO:0000155">
    <property type="term" value="F:phosphorelay sensor kinase activity"/>
    <property type="evidence" value="ECO:0007669"/>
    <property type="project" value="InterPro"/>
</dbReference>
<dbReference type="InterPro" id="IPR005467">
    <property type="entry name" value="His_kinase_dom"/>
</dbReference>
<sequence>MNAPHAKRFRAFFAPLTAMSLRNRIALYYTSATALLIALLLTTVYFAVNRVVYEHFDEELRHEVAETFGHLHLLPYNFESNNNAQFRNIDEEYRWRSKENNAKGYHPKPYKKRKRQVDAELMQLVTVDGEILAQSATLNNHRLTIEPKRQGMAFFTSTVGSSAVRQVQVPLYNRQQQLTGYLLIAMPLSNAMLVLRDLQEVLLLSFPMMLLILFALTRLIAGRSIRPIEKVITTAEQMSQSTLDQRIPLPRHRDELYRLSSTINALFDRMQDAFLREKQFTADASHELKTPLSVVKGTLEVLVRKPREREHYETRIHFCLQELNRMALMIDQLLMLARYESSTMQPHIETVPLHRHIEALIERNQAAATTRGITLCTTGTINATVAADAGMVDMMLENIVSNALKYSPSGTTITLSVQKNENGTSCTIQDQGIGIPPEKVRAVFERFYRVDEARSSATGGLGLGLSIVKKLADLQQVTIAVESEVGKGTTICLTFRDGGR</sequence>
<evidence type="ECO:0000259" key="13">
    <source>
        <dbReference type="PROSITE" id="PS50885"/>
    </source>
</evidence>
<dbReference type="Pfam" id="PF02518">
    <property type="entry name" value="HATPase_c"/>
    <property type="match status" value="1"/>
</dbReference>
<feature type="transmembrane region" description="Helical" evidence="11">
    <location>
        <begin position="26"/>
        <end position="48"/>
    </location>
</feature>
<evidence type="ECO:0000256" key="2">
    <source>
        <dbReference type="ARBA" id="ARBA00004370"/>
    </source>
</evidence>
<evidence type="ECO:0000256" key="7">
    <source>
        <dbReference type="ARBA" id="ARBA00022777"/>
    </source>
</evidence>
<evidence type="ECO:0000256" key="3">
    <source>
        <dbReference type="ARBA" id="ARBA00012438"/>
    </source>
</evidence>
<feature type="domain" description="HAMP" evidence="13">
    <location>
        <begin position="222"/>
        <end position="275"/>
    </location>
</feature>
<dbReference type="CDD" id="cd06225">
    <property type="entry name" value="HAMP"/>
    <property type="match status" value="1"/>
</dbReference>
<gene>
    <name evidence="14" type="ordered locus">Cag_0439</name>
</gene>
<feature type="transmembrane region" description="Helical" evidence="11">
    <location>
        <begin position="201"/>
        <end position="221"/>
    </location>
</feature>
<dbReference type="SUPFAM" id="SSF158472">
    <property type="entry name" value="HAMP domain-like"/>
    <property type="match status" value="1"/>
</dbReference>
<comment type="subcellular location">
    <subcellularLocation>
        <location evidence="2">Membrane</location>
    </subcellularLocation>
</comment>
<comment type="catalytic activity">
    <reaction evidence="1">
        <text>ATP + protein L-histidine = ADP + protein N-phospho-L-histidine.</text>
        <dbReference type="EC" id="2.7.13.3"/>
    </reaction>
</comment>
<keyword evidence="8 11" id="KW-1133">Transmembrane helix</keyword>
<keyword evidence="10 11" id="KW-0472">Membrane</keyword>
<keyword evidence="9" id="KW-0902">Two-component regulatory system</keyword>
<dbReference type="InterPro" id="IPR036890">
    <property type="entry name" value="HATPase_C_sf"/>
</dbReference>